<evidence type="ECO:0000313" key="2">
    <source>
        <dbReference type="Proteomes" id="UP000070657"/>
    </source>
</evidence>
<protein>
    <recommendedName>
        <fullName evidence="3">Endonuclease</fullName>
    </recommendedName>
</protein>
<dbReference type="AlphaFoldDB" id="A0A133UH73"/>
<dbReference type="EMBL" id="LHXP01000016">
    <property type="protein sequence ID" value="KXA93519.1"/>
    <property type="molecule type" value="Genomic_DNA"/>
</dbReference>
<accession>A0A133UH73</accession>
<keyword evidence="2" id="KW-1185">Reference proteome</keyword>
<proteinExistence type="predicted"/>
<evidence type="ECO:0008006" key="3">
    <source>
        <dbReference type="Google" id="ProtNLM"/>
    </source>
</evidence>
<comment type="caution">
    <text evidence="1">The sequence shown here is derived from an EMBL/GenBank/DDBJ whole genome shotgun (WGS) entry which is preliminary data.</text>
</comment>
<gene>
    <name evidence="1" type="ORF">AKJ66_01835</name>
</gene>
<sequence>MGKMKIKKLEREISELFSDTEFETEKEFTTGDNSRVDLAVLRDGDPFLAVEFEGSYKWMRSRVLYDAVKADREGFPNLAVVYPFKQRGLKNCWIFDFIESDLEVRAKIVHPDEVSDFREIFNGEE</sequence>
<organism evidence="1 2">
    <name type="scientific">candidate division MSBL1 archaeon SCGC-AAA259E22</name>
    <dbReference type="NCBI Taxonomy" id="1698265"/>
    <lineage>
        <taxon>Archaea</taxon>
        <taxon>Methanobacteriati</taxon>
        <taxon>Methanobacteriota</taxon>
        <taxon>candidate division MSBL1</taxon>
    </lineage>
</organism>
<evidence type="ECO:0000313" key="1">
    <source>
        <dbReference type="EMBL" id="KXA93519.1"/>
    </source>
</evidence>
<name>A0A133UH73_9EURY</name>
<reference evidence="1 2" key="1">
    <citation type="journal article" date="2016" name="Sci. Rep.">
        <title>Metabolic traits of an uncultured archaeal lineage -MSBL1- from brine pools of the Red Sea.</title>
        <authorList>
            <person name="Mwirichia R."/>
            <person name="Alam I."/>
            <person name="Rashid M."/>
            <person name="Vinu M."/>
            <person name="Ba-Alawi W."/>
            <person name="Anthony Kamau A."/>
            <person name="Kamanda Ngugi D."/>
            <person name="Goker M."/>
            <person name="Klenk H.P."/>
            <person name="Bajic V."/>
            <person name="Stingl U."/>
        </authorList>
    </citation>
    <scope>NUCLEOTIDE SEQUENCE [LARGE SCALE GENOMIC DNA]</scope>
    <source>
        <strain evidence="1">SCGC-AAA259E22</strain>
    </source>
</reference>
<dbReference type="Proteomes" id="UP000070657">
    <property type="component" value="Unassembled WGS sequence"/>
</dbReference>